<name>A0A0M3JER0_ANISI</name>
<evidence type="ECO:0000313" key="1">
    <source>
        <dbReference type="EMBL" id="VDK26228.1"/>
    </source>
</evidence>
<dbReference type="AlphaFoldDB" id="A0A0M3JER0"/>
<sequence length="66" mass="7679">MCDCSDLCGVTHVNCSERYYENYYGERAEYDTAADNEYEQDSGEDFARNVESDVNQYEVENQIQAE</sequence>
<organism evidence="3">
    <name type="scientific">Anisakis simplex</name>
    <name type="common">Herring worm</name>
    <dbReference type="NCBI Taxonomy" id="6269"/>
    <lineage>
        <taxon>Eukaryota</taxon>
        <taxon>Metazoa</taxon>
        <taxon>Ecdysozoa</taxon>
        <taxon>Nematoda</taxon>
        <taxon>Chromadorea</taxon>
        <taxon>Rhabditida</taxon>
        <taxon>Spirurina</taxon>
        <taxon>Ascaridomorpha</taxon>
        <taxon>Ascaridoidea</taxon>
        <taxon>Anisakidae</taxon>
        <taxon>Anisakis</taxon>
        <taxon>Anisakis simplex complex</taxon>
    </lineage>
</organism>
<evidence type="ECO:0000313" key="2">
    <source>
        <dbReference type="Proteomes" id="UP000267096"/>
    </source>
</evidence>
<dbReference type="Proteomes" id="UP000267096">
    <property type="component" value="Unassembled WGS sequence"/>
</dbReference>
<reference evidence="1 2" key="2">
    <citation type="submission" date="2018-11" db="EMBL/GenBank/DDBJ databases">
        <authorList>
            <consortium name="Pathogen Informatics"/>
        </authorList>
    </citation>
    <scope>NUCLEOTIDE SEQUENCE [LARGE SCALE GENOMIC DNA]</scope>
</reference>
<reference evidence="3" key="1">
    <citation type="submission" date="2017-02" db="UniProtKB">
        <authorList>
            <consortium name="WormBaseParasite"/>
        </authorList>
    </citation>
    <scope>IDENTIFICATION</scope>
</reference>
<proteinExistence type="predicted"/>
<accession>A0A0M3JER0</accession>
<dbReference type="EMBL" id="UYRR01012133">
    <property type="protein sequence ID" value="VDK26228.1"/>
    <property type="molecule type" value="Genomic_DNA"/>
</dbReference>
<gene>
    <name evidence="1" type="ORF">ASIM_LOCUS5893</name>
</gene>
<protein>
    <submittedName>
        <fullName evidence="1 3">Uncharacterized protein</fullName>
    </submittedName>
</protein>
<keyword evidence="2" id="KW-1185">Reference proteome</keyword>
<dbReference type="WBParaSite" id="ASIM_0000610601-mRNA-1">
    <property type="protein sequence ID" value="ASIM_0000610601-mRNA-1"/>
    <property type="gene ID" value="ASIM_0000610601"/>
</dbReference>
<evidence type="ECO:0000313" key="3">
    <source>
        <dbReference type="WBParaSite" id="ASIM_0000610601-mRNA-1"/>
    </source>
</evidence>